<keyword evidence="1" id="KW-0863">Zinc-finger</keyword>
<keyword evidence="1" id="KW-0862">Zinc</keyword>
<feature type="compositionally biased region" description="Low complexity" evidence="2">
    <location>
        <begin position="438"/>
        <end position="454"/>
    </location>
</feature>
<keyword evidence="5" id="KW-1185">Reference proteome</keyword>
<protein>
    <recommendedName>
        <fullName evidence="3">C3H1-type domain-containing protein</fullName>
    </recommendedName>
</protein>
<dbReference type="OrthoDB" id="5355510at2759"/>
<organism evidence="4 5">
    <name type="scientific">Cladophialophora immunda</name>
    <dbReference type="NCBI Taxonomy" id="569365"/>
    <lineage>
        <taxon>Eukaryota</taxon>
        <taxon>Fungi</taxon>
        <taxon>Dikarya</taxon>
        <taxon>Ascomycota</taxon>
        <taxon>Pezizomycotina</taxon>
        <taxon>Eurotiomycetes</taxon>
        <taxon>Chaetothyriomycetidae</taxon>
        <taxon>Chaetothyriales</taxon>
        <taxon>Herpotrichiellaceae</taxon>
        <taxon>Cladophialophora</taxon>
    </lineage>
</organism>
<gene>
    <name evidence="4" type="ORF">PV07_07486</name>
</gene>
<sequence>MAEQQSLRPQFFVTRQNGAMVPLIAMDELPIHVQIEGVSRSLSAFDVAGMTGVGVYEARHEYHVVQSMNNTTPIPFNPICAPPSPASNASKPDSTVTAPVLRPTTPSTPTVSKAPDAAGDQPSETASNAVPSSTGSNEEESKSSRPTTPPASPSATIQPCTTTATATATTTATAATTTTSPPLAWRIKATAIPAGNSPPADLDPDMPPVGQKVYCSYWLRTGECNFAQQGCMFKHVMPMKLGVLEVLGFRDLPDWYRKAYKVGSLRVNGGRNGLSYGIFDGSKAAPPPPPPPPPHSHHQHKRVSLNAEATRRMIATHINALPVGNGRGGRYYHADRAPRAGGNHRGPGFAHARPTASEVDRARAAERERRDERLAAAFAADMDSELGDMMDAQMEKIREQEQAGWEEEQNAAREAAAKKGESGESGESSEEGEKKTAAADVAGDAGASAVVGNAKKQGRGGKNPRRKKAQGQTQKKA</sequence>
<dbReference type="STRING" id="569365.A0A0D2C9J7"/>
<feature type="compositionally biased region" description="Pro residues" evidence="2">
    <location>
        <begin position="285"/>
        <end position="294"/>
    </location>
</feature>
<accession>A0A0D2C9J7</accession>
<feature type="region of interest" description="Disordered" evidence="2">
    <location>
        <begin position="84"/>
        <end position="184"/>
    </location>
</feature>
<name>A0A0D2C9J7_9EURO</name>
<dbReference type="EMBL" id="KN847043">
    <property type="protein sequence ID" value="KIW27778.1"/>
    <property type="molecule type" value="Genomic_DNA"/>
</dbReference>
<dbReference type="GO" id="GO:0008270">
    <property type="term" value="F:zinc ion binding"/>
    <property type="evidence" value="ECO:0007669"/>
    <property type="project" value="UniProtKB-KW"/>
</dbReference>
<evidence type="ECO:0000256" key="1">
    <source>
        <dbReference type="PROSITE-ProRule" id="PRU00723"/>
    </source>
</evidence>
<feature type="domain" description="C3H1-type" evidence="3">
    <location>
        <begin position="210"/>
        <end position="238"/>
    </location>
</feature>
<dbReference type="RefSeq" id="XP_016247994.1">
    <property type="nucleotide sequence ID" value="XM_016394575.1"/>
</dbReference>
<evidence type="ECO:0000256" key="2">
    <source>
        <dbReference type="SAM" id="MobiDB-lite"/>
    </source>
</evidence>
<feature type="compositionally biased region" description="Low complexity" evidence="2">
    <location>
        <begin position="153"/>
        <end position="179"/>
    </location>
</feature>
<evidence type="ECO:0000259" key="3">
    <source>
        <dbReference type="PROSITE" id="PS50103"/>
    </source>
</evidence>
<reference evidence="4 5" key="1">
    <citation type="submission" date="2015-01" db="EMBL/GenBank/DDBJ databases">
        <title>The Genome Sequence of Cladophialophora immunda CBS83496.</title>
        <authorList>
            <consortium name="The Broad Institute Genomics Platform"/>
            <person name="Cuomo C."/>
            <person name="de Hoog S."/>
            <person name="Gorbushina A."/>
            <person name="Stielow B."/>
            <person name="Teixiera M."/>
            <person name="Abouelleil A."/>
            <person name="Chapman S.B."/>
            <person name="Priest M."/>
            <person name="Young S.K."/>
            <person name="Wortman J."/>
            <person name="Nusbaum C."/>
            <person name="Birren B."/>
        </authorList>
    </citation>
    <scope>NUCLEOTIDE SEQUENCE [LARGE SCALE GENOMIC DNA]</scope>
    <source>
        <strain evidence="4 5">CBS 83496</strain>
    </source>
</reference>
<dbReference type="VEuPathDB" id="FungiDB:PV07_07486"/>
<evidence type="ECO:0000313" key="4">
    <source>
        <dbReference type="EMBL" id="KIW27778.1"/>
    </source>
</evidence>
<dbReference type="PROSITE" id="PS50103">
    <property type="entry name" value="ZF_C3H1"/>
    <property type="match status" value="1"/>
</dbReference>
<proteinExistence type="predicted"/>
<keyword evidence="1" id="KW-0479">Metal-binding</keyword>
<evidence type="ECO:0000313" key="5">
    <source>
        <dbReference type="Proteomes" id="UP000054466"/>
    </source>
</evidence>
<feature type="region of interest" description="Disordered" evidence="2">
    <location>
        <begin position="336"/>
        <end position="360"/>
    </location>
</feature>
<dbReference type="HOGENOM" id="CLU_036506_0_0_1"/>
<dbReference type="GeneID" id="27346680"/>
<dbReference type="Proteomes" id="UP000054466">
    <property type="component" value="Unassembled WGS sequence"/>
</dbReference>
<dbReference type="AlphaFoldDB" id="A0A0D2C9J7"/>
<feature type="compositionally biased region" description="Basic residues" evidence="2">
    <location>
        <begin position="456"/>
        <end position="477"/>
    </location>
</feature>
<feature type="compositionally biased region" description="Polar residues" evidence="2">
    <location>
        <begin position="122"/>
        <end position="136"/>
    </location>
</feature>
<feature type="zinc finger region" description="C3H1-type" evidence="1">
    <location>
        <begin position="210"/>
        <end position="238"/>
    </location>
</feature>
<feature type="region of interest" description="Disordered" evidence="2">
    <location>
        <begin position="278"/>
        <end position="304"/>
    </location>
</feature>
<dbReference type="InterPro" id="IPR000571">
    <property type="entry name" value="Znf_CCCH"/>
</dbReference>
<feature type="region of interest" description="Disordered" evidence="2">
    <location>
        <begin position="399"/>
        <end position="477"/>
    </location>
</feature>